<dbReference type="AlphaFoldDB" id="V2Z9K2"/>
<dbReference type="InterPro" id="IPR025672">
    <property type="entry name" value="Sigma_reg_C_dom"/>
</dbReference>
<dbReference type="OrthoDB" id="1828692at2"/>
<evidence type="ECO:0000259" key="2">
    <source>
        <dbReference type="Pfam" id="PF13791"/>
    </source>
</evidence>
<dbReference type="Pfam" id="PF13791">
    <property type="entry name" value="Sigma_reg_C"/>
    <property type="match status" value="1"/>
</dbReference>
<name>V2Z9K2_9FIRM</name>
<comment type="caution">
    <text evidence="3">The sequence shown here is derived from an EMBL/GenBank/DDBJ whole genome shotgun (WGS) entry which is preliminary data.</text>
</comment>
<feature type="transmembrane region" description="Helical" evidence="1">
    <location>
        <begin position="74"/>
        <end position="97"/>
    </location>
</feature>
<dbReference type="EMBL" id="ACIL03000009">
    <property type="protein sequence ID" value="ESL03585.1"/>
    <property type="molecule type" value="Genomic_DNA"/>
</dbReference>
<evidence type="ECO:0000313" key="3">
    <source>
        <dbReference type="EMBL" id="ESL03585.1"/>
    </source>
</evidence>
<dbReference type="Proteomes" id="UP000018227">
    <property type="component" value="Unassembled WGS sequence"/>
</dbReference>
<protein>
    <recommendedName>
        <fullName evidence="2">Sigma factor regulator C-terminal domain-containing protein</fullName>
    </recommendedName>
</protein>
<dbReference type="STRING" id="592026.GCWU0000282_001297"/>
<accession>V2Z9K2</accession>
<sequence>MKYKELIELYRSGRLSEEERKKIEEDIEKQEAISEYLYPDEEINEKIPEDESEGNISEKDNEFMRLIRKSIRKAFIKMGVAVTAAVLVVIVLMMTIMPKAIDLFYYNPSAAGNYSEPEGVGGYRERFGLDLSVYTELVAPFNYLDSVDVVSEGYGNYSFNTYPSMRMYGENRKKYAGNIRKGRITFYDPLALERTADNMFEWQTGSNNYNESLTKQLERLKTEYLKTEGRGIEEEGGELRFASSFGGDRDDTKESIKGLSDGRLYRAYITFDNILTYKEAIDFEAKYELGHSWVGIVNDRDGNNDIMGMNTGIGATRGKSPAKYPYIFGYEGTGEGITFKELKNEENAKKHYISLLNYLKDNSSFTDMMDSYMDSYMDRKTKLDRALAYVNEHGLKVYGMAVKAEKKDLLKLIEDERVFGIGIEEN</sequence>
<keyword evidence="1" id="KW-0472">Membrane</keyword>
<evidence type="ECO:0000313" key="4">
    <source>
        <dbReference type="Proteomes" id="UP000018227"/>
    </source>
</evidence>
<organism evidence="3 4">
    <name type="scientific">Catonella morbi ATCC 51271</name>
    <dbReference type="NCBI Taxonomy" id="592026"/>
    <lineage>
        <taxon>Bacteria</taxon>
        <taxon>Bacillati</taxon>
        <taxon>Bacillota</taxon>
        <taxon>Clostridia</taxon>
        <taxon>Lachnospirales</taxon>
        <taxon>Lachnospiraceae</taxon>
        <taxon>Catonella</taxon>
    </lineage>
</organism>
<dbReference type="RefSeq" id="WP_023354177.1">
    <property type="nucleotide sequence ID" value="NZ_KI535367.1"/>
</dbReference>
<evidence type="ECO:0000256" key="1">
    <source>
        <dbReference type="SAM" id="Phobius"/>
    </source>
</evidence>
<reference evidence="3 4" key="1">
    <citation type="submission" date="2013-06" db="EMBL/GenBank/DDBJ databases">
        <authorList>
            <person name="Weinstock G."/>
            <person name="Sodergren E."/>
            <person name="Clifton S."/>
            <person name="Fulton L."/>
            <person name="Fulton B."/>
            <person name="Courtney L."/>
            <person name="Fronick C."/>
            <person name="Harrison M."/>
            <person name="Strong C."/>
            <person name="Farmer C."/>
            <person name="Delahaunty K."/>
            <person name="Markovic C."/>
            <person name="Hall O."/>
            <person name="Minx P."/>
            <person name="Tomlinson C."/>
            <person name="Mitreva M."/>
            <person name="Nelson J."/>
            <person name="Hou S."/>
            <person name="Wollam A."/>
            <person name="Pepin K.H."/>
            <person name="Johnson M."/>
            <person name="Bhonagiri V."/>
            <person name="Nash W.E."/>
            <person name="Warren W."/>
            <person name="Chinwalla A."/>
            <person name="Mardis E.R."/>
            <person name="Wilson R.K."/>
        </authorList>
    </citation>
    <scope>NUCLEOTIDE SEQUENCE [LARGE SCALE GENOMIC DNA]</scope>
    <source>
        <strain evidence="3 4">ATCC 51271</strain>
    </source>
</reference>
<proteinExistence type="predicted"/>
<keyword evidence="1" id="KW-0812">Transmembrane</keyword>
<feature type="domain" description="Sigma factor regulator C-terminal" evidence="2">
    <location>
        <begin position="257"/>
        <end position="420"/>
    </location>
</feature>
<dbReference type="HOGENOM" id="CLU_602269_0_0_9"/>
<gene>
    <name evidence="3" type="ORF">GCWU0000282_001297</name>
</gene>
<keyword evidence="4" id="KW-1185">Reference proteome</keyword>
<keyword evidence="1" id="KW-1133">Transmembrane helix</keyword>
<dbReference type="eggNOG" id="ENOG5032RY0">
    <property type="taxonomic scope" value="Bacteria"/>
</dbReference>